<accession>A0ABR1SE14</accession>
<feature type="transmembrane region" description="Helical" evidence="8">
    <location>
        <begin position="391"/>
        <end position="409"/>
    </location>
</feature>
<comment type="subcellular location">
    <subcellularLocation>
        <location evidence="1">Membrane</location>
        <topology evidence="1">Multi-pass membrane protein</topology>
    </subcellularLocation>
</comment>
<evidence type="ECO:0000256" key="2">
    <source>
        <dbReference type="ARBA" id="ARBA00007520"/>
    </source>
</evidence>
<comment type="caution">
    <text evidence="10">The sequence shown here is derived from an EMBL/GenBank/DDBJ whole genome shotgun (WGS) entry which is preliminary data.</text>
</comment>
<dbReference type="PROSITE" id="PS50850">
    <property type="entry name" value="MFS"/>
    <property type="match status" value="1"/>
</dbReference>
<sequence>MSETGIFPESGTAVADTRTPPKLEGGEDGTSHEIVSDESEEKDDTPVIGERDIKGFSWAMAVFAILASTFLFALDTTVVADIQPHIINSVGEFEKFPWLGSAFVLPAATLQLPWAKAYSLFNIKWPYFANVTLFEIGSAISGAAPTMNALILGRAIAGVGGCGMYLGSLTFLSVATAPKERPMYISLVTPVWGLGTVLGPIIGGAFAESAVGWRWGFYINLFIYVLVAPPILFILPSLNFAPGLNMKQKLAKFDWLGALIVVGWGIAFIMALQFGGTVYAWDSASEILLWVFSGALLIAFALSHIFHPFVDAENRYYPAYMLRNLKLGVLQLATFAAAGAVYVPIYYLPLYFQFARGGSAVDGAVRLLPFVFMVVAMSIINGALTMKLGYIFPWFFAGGLLSVVGGALMFTVSPETSNSAIYGYSVVLDLGGGCILMSDFGSVAAVVEEDDVFNAVGVLSIAQGLGIVVFVSVSGIIFQNLVIKYIGPLLSPDFTGQTNGILAGSSSPEFQTFSEEVRKAISQAIVTAMSRVYTLSIAAGSITVLSSFLLGYYVYRRAAVEA</sequence>
<evidence type="ECO:0000256" key="1">
    <source>
        <dbReference type="ARBA" id="ARBA00004141"/>
    </source>
</evidence>
<evidence type="ECO:0000256" key="7">
    <source>
        <dbReference type="SAM" id="MobiDB-lite"/>
    </source>
</evidence>
<feature type="compositionally biased region" description="Basic and acidic residues" evidence="7">
    <location>
        <begin position="19"/>
        <end position="35"/>
    </location>
</feature>
<dbReference type="PANTHER" id="PTHR23501:SF12">
    <property type="entry name" value="MAJOR FACILITATOR SUPERFAMILY (MFS) PROFILE DOMAIN-CONTAINING PROTEIN-RELATED"/>
    <property type="match status" value="1"/>
</dbReference>
<keyword evidence="6 8" id="KW-0472">Membrane</keyword>
<feature type="domain" description="Major facilitator superfamily (MFS) profile" evidence="9">
    <location>
        <begin position="61"/>
        <end position="558"/>
    </location>
</feature>
<evidence type="ECO:0000256" key="6">
    <source>
        <dbReference type="ARBA" id="ARBA00023136"/>
    </source>
</evidence>
<feature type="transmembrane region" description="Helical" evidence="8">
    <location>
        <begin position="367"/>
        <end position="384"/>
    </location>
</feature>
<feature type="transmembrane region" description="Helical" evidence="8">
    <location>
        <begin position="327"/>
        <end position="347"/>
    </location>
</feature>
<evidence type="ECO:0000313" key="10">
    <source>
        <dbReference type="EMBL" id="KAK8030086.1"/>
    </source>
</evidence>
<feature type="transmembrane region" description="Helical" evidence="8">
    <location>
        <begin position="452"/>
        <end position="478"/>
    </location>
</feature>
<feature type="transmembrane region" description="Helical" evidence="8">
    <location>
        <begin position="56"/>
        <end position="76"/>
    </location>
</feature>
<feature type="transmembrane region" description="Helical" evidence="8">
    <location>
        <begin position="151"/>
        <end position="172"/>
    </location>
</feature>
<keyword evidence="4 8" id="KW-0812">Transmembrane</keyword>
<reference evidence="10 11" key="1">
    <citation type="submission" date="2023-01" db="EMBL/GenBank/DDBJ databases">
        <title>Analysis of 21 Apiospora genomes using comparative genomics revels a genus with tremendous synthesis potential of carbohydrate active enzymes and secondary metabolites.</title>
        <authorList>
            <person name="Sorensen T."/>
        </authorList>
    </citation>
    <scope>NUCLEOTIDE SEQUENCE [LARGE SCALE GENOMIC DNA]</scope>
    <source>
        <strain evidence="10 11">CBS 33761</strain>
    </source>
</reference>
<evidence type="ECO:0000256" key="5">
    <source>
        <dbReference type="ARBA" id="ARBA00022989"/>
    </source>
</evidence>
<dbReference type="SUPFAM" id="SSF103473">
    <property type="entry name" value="MFS general substrate transporter"/>
    <property type="match status" value="2"/>
</dbReference>
<evidence type="ECO:0000256" key="8">
    <source>
        <dbReference type="SAM" id="Phobius"/>
    </source>
</evidence>
<gene>
    <name evidence="10" type="ORF">PG993_011377</name>
</gene>
<proteinExistence type="inferred from homology"/>
<dbReference type="EMBL" id="JAQQWK010000010">
    <property type="protein sequence ID" value="KAK8030086.1"/>
    <property type="molecule type" value="Genomic_DNA"/>
</dbReference>
<feature type="transmembrane region" description="Helical" evidence="8">
    <location>
        <begin position="256"/>
        <end position="281"/>
    </location>
</feature>
<feature type="transmembrane region" description="Helical" evidence="8">
    <location>
        <begin position="184"/>
        <end position="203"/>
    </location>
</feature>
<dbReference type="Proteomes" id="UP001444661">
    <property type="component" value="Unassembled WGS sequence"/>
</dbReference>
<dbReference type="InterPro" id="IPR036259">
    <property type="entry name" value="MFS_trans_sf"/>
</dbReference>
<evidence type="ECO:0000313" key="11">
    <source>
        <dbReference type="Proteomes" id="UP001444661"/>
    </source>
</evidence>
<evidence type="ECO:0000256" key="4">
    <source>
        <dbReference type="ARBA" id="ARBA00022692"/>
    </source>
</evidence>
<evidence type="ECO:0000259" key="9">
    <source>
        <dbReference type="PROSITE" id="PS50850"/>
    </source>
</evidence>
<comment type="similarity">
    <text evidence="2">Belongs to the major facilitator superfamily. TCR/Tet family.</text>
</comment>
<keyword evidence="11" id="KW-1185">Reference proteome</keyword>
<keyword evidence="3" id="KW-0813">Transport</keyword>
<dbReference type="Pfam" id="PF07690">
    <property type="entry name" value="MFS_1"/>
    <property type="match status" value="1"/>
</dbReference>
<dbReference type="InterPro" id="IPR020846">
    <property type="entry name" value="MFS_dom"/>
</dbReference>
<dbReference type="InterPro" id="IPR011701">
    <property type="entry name" value="MFS"/>
</dbReference>
<feature type="transmembrane region" description="Helical" evidence="8">
    <location>
        <begin position="215"/>
        <end position="235"/>
    </location>
</feature>
<dbReference type="PANTHER" id="PTHR23501">
    <property type="entry name" value="MAJOR FACILITATOR SUPERFAMILY"/>
    <property type="match status" value="1"/>
</dbReference>
<evidence type="ECO:0000256" key="3">
    <source>
        <dbReference type="ARBA" id="ARBA00022448"/>
    </source>
</evidence>
<organism evidence="10 11">
    <name type="scientific">Apiospora rasikravindrae</name>
    <dbReference type="NCBI Taxonomy" id="990691"/>
    <lineage>
        <taxon>Eukaryota</taxon>
        <taxon>Fungi</taxon>
        <taxon>Dikarya</taxon>
        <taxon>Ascomycota</taxon>
        <taxon>Pezizomycotina</taxon>
        <taxon>Sordariomycetes</taxon>
        <taxon>Xylariomycetidae</taxon>
        <taxon>Amphisphaeriales</taxon>
        <taxon>Apiosporaceae</taxon>
        <taxon>Apiospora</taxon>
    </lineage>
</organism>
<name>A0ABR1SE14_9PEZI</name>
<dbReference type="Gene3D" id="1.20.1250.20">
    <property type="entry name" value="MFS general substrate transporter like domains"/>
    <property type="match status" value="2"/>
</dbReference>
<protein>
    <submittedName>
        <fullName evidence="10">Major facilitator superfamily domain-containing protein</fullName>
    </submittedName>
</protein>
<feature type="transmembrane region" description="Helical" evidence="8">
    <location>
        <begin position="421"/>
        <end position="440"/>
    </location>
</feature>
<feature type="transmembrane region" description="Helical" evidence="8">
    <location>
        <begin position="287"/>
        <end position="306"/>
    </location>
</feature>
<feature type="transmembrane region" description="Helical" evidence="8">
    <location>
        <begin position="532"/>
        <end position="555"/>
    </location>
</feature>
<feature type="region of interest" description="Disordered" evidence="7">
    <location>
        <begin position="1"/>
        <end position="46"/>
    </location>
</feature>
<keyword evidence="5 8" id="KW-1133">Transmembrane helix</keyword>